<feature type="transmembrane region" description="Helical" evidence="6">
    <location>
        <begin position="114"/>
        <end position="134"/>
    </location>
</feature>
<feature type="transmembrane region" description="Helical" evidence="6">
    <location>
        <begin position="83"/>
        <end position="105"/>
    </location>
</feature>
<keyword evidence="4 6" id="KW-1133">Transmembrane helix</keyword>
<comment type="subcellular location">
    <subcellularLocation>
        <location evidence="1">Membrane</location>
        <topology evidence="1">Multi-pass membrane protein</topology>
    </subcellularLocation>
</comment>
<evidence type="ECO:0000256" key="1">
    <source>
        <dbReference type="ARBA" id="ARBA00004141"/>
    </source>
</evidence>
<accession>A0ABT0YSU5</accession>
<feature type="domain" description="EamA" evidence="7">
    <location>
        <begin position="3"/>
        <end position="127"/>
    </location>
</feature>
<dbReference type="EMBL" id="JAMKFE010000014">
    <property type="protein sequence ID" value="MCM5681805.1"/>
    <property type="molecule type" value="Genomic_DNA"/>
</dbReference>
<evidence type="ECO:0000256" key="6">
    <source>
        <dbReference type="SAM" id="Phobius"/>
    </source>
</evidence>
<feature type="transmembrane region" description="Helical" evidence="6">
    <location>
        <begin position="232"/>
        <end position="251"/>
    </location>
</feature>
<dbReference type="Pfam" id="PF00892">
    <property type="entry name" value="EamA"/>
    <property type="match status" value="2"/>
</dbReference>
<evidence type="ECO:0000256" key="2">
    <source>
        <dbReference type="ARBA" id="ARBA00007362"/>
    </source>
</evidence>
<feature type="transmembrane region" description="Helical" evidence="6">
    <location>
        <begin position="257"/>
        <end position="274"/>
    </location>
</feature>
<organism evidence="8 9">
    <name type="scientific">Caldimonas mangrovi</name>
    <dbReference type="NCBI Taxonomy" id="2944811"/>
    <lineage>
        <taxon>Bacteria</taxon>
        <taxon>Pseudomonadati</taxon>
        <taxon>Pseudomonadota</taxon>
        <taxon>Betaproteobacteria</taxon>
        <taxon>Burkholderiales</taxon>
        <taxon>Sphaerotilaceae</taxon>
        <taxon>Caldimonas</taxon>
    </lineage>
</organism>
<dbReference type="SUPFAM" id="SSF103481">
    <property type="entry name" value="Multidrug resistance efflux transporter EmrE"/>
    <property type="match status" value="2"/>
</dbReference>
<keyword evidence="9" id="KW-1185">Reference proteome</keyword>
<dbReference type="Proteomes" id="UP001165541">
    <property type="component" value="Unassembled WGS sequence"/>
</dbReference>
<protein>
    <submittedName>
        <fullName evidence="8">DMT family transporter</fullName>
    </submittedName>
</protein>
<dbReference type="PANTHER" id="PTHR32322">
    <property type="entry name" value="INNER MEMBRANE TRANSPORTER"/>
    <property type="match status" value="1"/>
</dbReference>
<comment type="caution">
    <text evidence="8">The sequence shown here is derived from an EMBL/GenBank/DDBJ whole genome shotgun (WGS) entry which is preliminary data.</text>
</comment>
<proteinExistence type="inferred from homology"/>
<sequence length="280" mass="29595">MAAGGVLLGTLGVFIEEAGQHPLTAVWFRCAFGVLALLAWGAWSGQLQELRLRGRALAVALTVGMLVVFNWGLFFAAIPRTSIAVATVAFHVQPVWVMVFGMLWLGEPVSPRRLAAVAVALAGLVLATGLAGGTGRPLDAGFLTGLACALGGSLSYAAVTLLAKLDRRIGSFALASWQCLVGTVLLAGWPWWHGWPAASPAWAWLAGLGVVHTALAYVVLYAGMRRLQAAQVALLQFVYPISAIVFDAAVYGRWLAPAQWIGVLMMGLALWAAHEAKPTQ</sequence>
<evidence type="ECO:0000256" key="5">
    <source>
        <dbReference type="ARBA" id="ARBA00023136"/>
    </source>
</evidence>
<gene>
    <name evidence="8" type="ORF">M8A51_19935</name>
</gene>
<feature type="transmembrane region" description="Helical" evidence="6">
    <location>
        <begin position="169"/>
        <end position="189"/>
    </location>
</feature>
<evidence type="ECO:0000313" key="9">
    <source>
        <dbReference type="Proteomes" id="UP001165541"/>
    </source>
</evidence>
<feature type="transmembrane region" description="Helical" evidence="6">
    <location>
        <begin position="201"/>
        <end position="220"/>
    </location>
</feature>
<name>A0ABT0YSU5_9BURK</name>
<evidence type="ECO:0000256" key="4">
    <source>
        <dbReference type="ARBA" id="ARBA00022989"/>
    </source>
</evidence>
<keyword evidence="3 6" id="KW-0812">Transmembrane</keyword>
<feature type="transmembrane region" description="Helical" evidence="6">
    <location>
        <begin position="25"/>
        <end position="44"/>
    </location>
</feature>
<dbReference type="InterPro" id="IPR000620">
    <property type="entry name" value="EamA_dom"/>
</dbReference>
<evidence type="ECO:0000259" key="7">
    <source>
        <dbReference type="Pfam" id="PF00892"/>
    </source>
</evidence>
<dbReference type="InterPro" id="IPR037185">
    <property type="entry name" value="EmrE-like"/>
</dbReference>
<keyword evidence="5 6" id="KW-0472">Membrane</keyword>
<feature type="transmembrane region" description="Helical" evidence="6">
    <location>
        <begin position="140"/>
        <end position="162"/>
    </location>
</feature>
<evidence type="ECO:0000313" key="8">
    <source>
        <dbReference type="EMBL" id="MCM5681805.1"/>
    </source>
</evidence>
<dbReference type="PANTHER" id="PTHR32322:SF2">
    <property type="entry name" value="EAMA DOMAIN-CONTAINING PROTEIN"/>
    <property type="match status" value="1"/>
</dbReference>
<reference evidence="8" key="1">
    <citation type="submission" date="2022-05" db="EMBL/GenBank/DDBJ databases">
        <title>Schlegelella sp. nov., isolated from mangrove soil.</title>
        <authorList>
            <person name="Liu Y."/>
            <person name="Ge X."/>
            <person name="Liu W."/>
        </authorList>
    </citation>
    <scope>NUCLEOTIDE SEQUENCE</scope>
    <source>
        <strain evidence="8">S2-27</strain>
    </source>
</reference>
<feature type="transmembrane region" description="Helical" evidence="6">
    <location>
        <begin position="56"/>
        <end position="77"/>
    </location>
</feature>
<evidence type="ECO:0000256" key="3">
    <source>
        <dbReference type="ARBA" id="ARBA00022692"/>
    </source>
</evidence>
<comment type="similarity">
    <text evidence="2">Belongs to the EamA transporter family.</text>
</comment>
<dbReference type="InterPro" id="IPR050638">
    <property type="entry name" value="AA-Vitamin_Transporters"/>
</dbReference>
<feature type="domain" description="EamA" evidence="7">
    <location>
        <begin position="144"/>
        <end position="271"/>
    </location>
</feature>